<evidence type="ECO:0000256" key="2">
    <source>
        <dbReference type="ARBA" id="ARBA00005695"/>
    </source>
</evidence>
<dbReference type="PANTHER" id="PTHR30290">
    <property type="entry name" value="PERIPLASMIC BINDING COMPONENT OF ABC TRANSPORTER"/>
    <property type="match status" value="1"/>
</dbReference>
<feature type="domain" description="Solute-binding protein family 5" evidence="6">
    <location>
        <begin position="71"/>
        <end position="509"/>
    </location>
</feature>
<proteinExistence type="inferred from homology"/>
<dbReference type="Gene3D" id="3.40.190.10">
    <property type="entry name" value="Periplasmic binding protein-like II"/>
    <property type="match status" value="1"/>
</dbReference>
<dbReference type="AlphaFoldDB" id="A0A847SEA0"/>
<evidence type="ECO:0000313" key="7">
    <source>
        <dbReference type="EMBL" id="NLR75619.1"/>
    </source>
</evidence>
<feature type="signal peptide" evidence="5">
    <location>
        <begin position="1"/>
        <end position="21"/>
    </location>
</feature>
<dbReference type="PIRSF" id="PIRSF002741">
    <property type="entry name" value="MppA"/>
    <property type="match status" value="1"/>
</dbReference>
<dbReference type="GO" id="GO:0030288">
    <property type="term" value="C:outer membrane-bounded periplasmic space"/>
    <property type="evidence" value="ECO:0007669"/>
    <property type="project" value="UniProtKB-ARBA"/>
</dbReference>
<evidence type="ECO:0000256" key="3">
    <source>
        <dbReference type="ARBA" id="ARBA00022448"/>
    </source>
</evidence>
<organism evidence="7 8">
    <name type="scientific">Leeia aquatica</name>
    <dbReference type="NCBI Taxonomy" id="2725557"/>
    <lineage>
        <taxon>Bacteria</taxon>
        <taxon>Pseudomonadati</taxon>
        <taxon>Pseudomonadota</taxon>
        <taxon>Betaproteobacteria</taxon>
        <taxon>Neisseriales</taxon>
        <taxon>Leeiaceae</taxon>
        <taxon>Leeia</taxon>
    </lineage>
</organism>
<reference evidence="7 8" key="1">
    <citation type="submission" date="2020-04" db="EMBL/GenBank/DDBJ databases">
        <title>Draft genome of Leeia sp. IMCC25680.</title>
        <authorList>
            <person name="Song J."/>
            <person name="Cho J.-C."/>
        </authorList>
    </citation>
    <scope>NUCLEOTIDE SEQUENCE [LARGE SCALE GENOMIC DNA]</scope>
    <source>
        <strain evidence="7 8">IMCC25680</strain>
    </source>
</reference>
<dbReference type="InterPro" id="IPR000914">
    <property type="entry name" value="SBP_5_dom"/>
</dbReference>
<keyword evidence="4 5" id="KW-0732">Signal</keyword>
<evidence type="ECO:0000259" key="6">
    <source>
        <dbReference type="Pfam" id="PF00496"/>
    </source>
</evidence>
<sequence length="592" mass="65867">MKTKHILLGSLVAMALQGLHAADMSKVYRTVVNYTESGFDPAKVSDEASSRVLENVFDTLVTYDYLARPSKLVPNVTDGMPTISADGTVYTFKIKPGIFFSDDPAFGGKKRELTAADFAYSIKRHVDPTINSPWGFLVQDHVKGLAELAKAAGKGKLNYDTAVEGLKVVDKYTLEITLDETNRNFLYILAMPCFGAVAREAIETYKDNTNAHPVGTGPFVLKEWKPGNKMVLEASPSFRKVVFDSVAGKDPVDAAIVKALKGKTLPLVGRIEYYVMEEEQPLWLSFASKQLDQALVSQAVMSKVLVMDPKKPTEAHLADEWVKQGVQLQRNPQLETIFFYFNMDDPVVGGASKENVALRRAIAMSFPTMETIASIRRGQAMPVNYIIPPGVAGHNPNFRGAPKYDVAAANALLDRFGFKVGADGYRTRPNGQPLVITQGSGTAAIDKQWNEYWQKTFDGLKLKLNFQYGKWNELNKASHEGKLQMWGMSWAADYPDGDNFMQLLYGKNSGDANSANFKNAEYDRLYEASRKLADGPQRNALFDQMNKIVVAQQPWIFGDVRIRSHVTHSYVKGYKTHPILAAAAWRYVDIQK</sequence>
<accession>A0A847SEA0</accession>
<evidence type="ECO:0000256" key="1">
    <source>
        <dbReference type="ARBA" id="ARBA00004196"/>
    </source>
</evidence>
<dbReference type="PANTHER" id="PTHR30290:SF10">
    <property type="entry name" value="PERIPLASMIC OLIGOPEPTIDE-BINDING PROTEIN-RELATED"/>
    <property type="match status" value="1"/>
</dbReference>
<dbReference type="InterPro" id="IPR039424">
    <property type="entry name" value="SBP_5"/>
</dbReference>
<feature type="chain" id="PRO_5032934536" evidence="5">
    <location>
        <begin position="22"/>
        <end position="592"/>
    </location>
</feature>
<evidence type="ECO:0000256" key="5">
    <source>
        <dbReference type="SAM" id="SignalP"/>
    </source>
</evidence>
<protein>
    <submittedName>
        <fullName evidence="7">ABC transporter substrate-binding protein</fullName>
    </submittedName>
</protein>
<keyword evidence="3" id="KW-0813">Transport</keyword>
<gene>
    <name evidence="7" type="ORF">HF682_10645</name>
</gene>
<dbReference type="GO" id="GO:0015833">
    <property type="term" value="P:peptide transport"/>
    <property type="evidence" value="ECO:0007669"/>
    <property type="project" value="TreeGrafter"/>
</dbReference>
<evidence type="ECO:0000313" key="8">
    <source>
        <dbReference type="Proteomes" id="UP000587991"/>
    </source>
</evidence>
<comment type="similarity">
    <text evidence="2">Belongs to the bacterial solute-binding protein 5 family.</text>
</comment>
<dbReference type="Gene3D" id="3.10.105.10">
    <property type="entry name" value="Dipeptide-binding Protein, Domain 3"/>
    <property type="match status" value="1"/>
</dbReference>
<dbReference type="Pfam" id="PF00496">
    <property type="entry name" value="SBP_bac_5"/>
    <property type="match status" value="1"/>
</dbReference>
<dbReference type="GO" id="GO:1904680">
    <property type="term" value="F:peptide transmembrane transporter activity"/>
    <property type="evidence" value="ECO:0007669"/>
    <property type="project" value="TreeGrafter"/>
</dbReference>
<dbReference type="RefSeq" id="WP_168877273.1">
    <property type="nucleotide sequence ID" value="NZ_JABAIM010000002.1"/>
</dbReference>
<dbReference type="GO" id="GO:0043190">
    <property type="term" value="C:ATP-binding cassette (ABC) transporter complex"/>
    <property type="evidence" value="ECO:0007669"/>
    <property type="project" value="InterPro"/>
</dbReference>
<name>A0A847SEA0_9NEIS</name>
<comment type="caution">
    <text evidence="7">The sequence shown here is derived from an EMBL/GenBank/DDBJ whole genome shotgun (WGS) entry which is preliminary data.</text>
</comment>
<comment type="subcellular location">
    <subcellularLocation>
        <location evidence="1">Cell envelope</location>
    </subcellularLocation>
</comment>
<keyword evidence="8" id="KW-1185">Reference proteome</keyword>
<dbReference type="InterPro" id="IPR030678">
    <property type="entry name" value="Peptide/Ni-bd"/>
</dbReference>
<dbReference type="EMBL" id="JABAIM010000002">
    <property type="protein sequence ID" value="NLR75619.1"/>
    <property type="molecule type" value="Genomic_DNA"/>
</dbReference>
<dbReference type="Proteomes" id="UP000587991">
    <property type="component" value="Unassembled WGS sequence"/>
</dbReference>
<dbReference type="Gene3D" id="3.90.76.10">
    <property type="entry name" value="Dipeptide-binding Protein, Domain 1"/>
    <property type="match status" value="1"/>
</dbReference>
<evidence type="ECO:0000256" key="4">
    <source>
        <dbReference type="ARBA" id="ARBA00022729"/>
    </source>
</evidence>
<dbReference type="SUPFAM" id="SSF53850">
    <property type="entry name" value="Periplasmic binding protein-like II"/>
    <property type="match status" value="1"/>
</dbReference>
<dbReference type="CDD" id="cd08505">
    <property type="entry name" value="PBP2_NikA_DppA_OppA_like_18"/>
    <property type="match status" value="1"/>
</dbReference>